<dbReference type="PANTHER" id="PTHR12592:SF0">
    <property type="entry name" value="ATP-DEPENDENT (S)-NAD(P)H-HYDRATE DEHYDRATASE"/>
    <property type="match status" value="1"/>
</dbReference>
<evidence type="ECO:0000313" key="8">
    <source>
        <dbReference type="Proteomes" id="UP000198122"/>
    </source>
</evidence>
<protein>
    <submittedName>
        <fullName evidence="7">Carbohydrate kinase</fullName>
    </submittedName>
</protein>
<sequence>MPPGGCPTLITPHAGELAHLLGSSREEVEADPLGAGWAASTRFEVTTLVKGWVTVVVPSPREAEQGAVPTVVDEGTPWLASAGAGDVLAGVAGALLATGCPPHAAAVVAATLHGRAARRLSRGGPLRIADLPPAVSEEVRTLAAGPAEDPGLGERDLA</sequence>
<keyword evidence="8" id="KW-1185">Reference proteome</keyword>
<dbReference type="GO" id="GO:0005524">
    <property type="term" value="F:ATP binding"/>
    <property type="evidence" value="ECO:0007669"/>
    <property type="project" value="UniProtKB-KW"/>
</dbReference>
<organism evidence="7 8">
    <name type="scientific">Kytococcus aerolatus</name>
    <dbReference type="NCBI Taxonomy" id="592308"/>
    <lineage>
        <taxon>Bacteria</taxon>
        <taxon>Bacillati</taxon>
        <taxon>Actinomycetota</taxon>
        <taxon>Actinomycetes</taxon>
        <taxon>Micrococcales</taxon>
        <taxon>Kytococcaceae</taxon>
        <taxon>Kytococcus</taxon>
    </lineage>
</organism>
<name>A0A212U8D7_9MICO</name>
<evidence type="ECO:0000256" key="1">
    <source>
        <dbReference type="ARBA" id="ARBA00022741"/>
    </source>
</evidence>
<dbReference type="GO" id="GO:0110051">
    <property type="term" value="P:metabolite repair"/>
    <property type="evidence" value="ECO:0007669"/>
    <property type="project" value="TreeGrafter"/>
</dbReference>
<keyword evidence="1" id="KW-0547">Nucleotide-binding</keyword>
<keyword evidence="4" id="KW-0520">NAD</keyword>
<dbReference type="GO" id="GO:0016301">
    <property type="term" value="F:kinase activity"/>
    <property type="evidence" value="ECO:0007669"/>
    <property type="project" value="UniProtKB-KW"/>
</dbReference>
<dbReference type="OrthoDB" id="9806925at2"/>
<dbReference type="RefSeq" id="WP_088819290.1">
    <property type="nucleotide sequence ID" value="NZ_FYEZ01000004.1"/>
</dbReference>
<dbReference type="GO" id="GO:0052855">
    <property type="term" value="F:ADP-dependent NAD(P)H-hydrate dehydratase activity"/>
    <property type="evidence" value="ECO:0007669"/>
    <property type="project" value="TreeGrafter"/>
</dbReference>
<evidence type="ECO:0000256" key="3">
    <source>
        <dbReference type="ARBA" id="ARBA00022857"/>
    </source>
</evidence>
<dbReference type="SUPFAM" id="SSF53613">
    <property type="entry name" value="Ribokinase-like"/>
    <property type="match status" value="1"/>
</dbReference>
<dbReference type="PROSITE" id="PS51383">
    <property type="entry name" value="YJEF_C_3"/>
    <property type="match status" value="1"/>
</dbReference>
<keyword evidence="2" id="KW-0067">ATP-binding</keyword>
<dbReference type="AlphaFoldDB" id="A0A212U8D7"/>
<dbReference type="EMBL" id="FYEZ01000004">
    <property type="protein sequence ID" value="SNC74351.1"/>
    <property type="molecule type" value="Genomic_DNA"/>
</dbReference>
<dbReference type="Gene3D" id="3.40.1190.20">
    <property type="match status" value="1"/>
</dbReference>
<dbReference type="Proteomes" id="UP000198122">
    <property type="component" value="Unassembled WGS sequence"/>
</dbReference>
<dbReference type="Pfam" id="PF01256">
    <property type="entry name" value="Carb_kinase"/>
    <property type="match status" value="1"/>
</dbReference>
<keyword evidence="3" id="KW-0521">NADP</keyword>
<keyword evidence="7" id="KW-0808">Transferase</keyword>
<dbReference type="InterPro" id="IPR029056">
    <property type="entry name" value="Ribokinase-like"/>
</dbReference>
<evidence type="ECO:0000259" key="6">
    <source>
        <dbReference type="PROSITE" id="PS51383"/>
    </source>
</evidence>
<evidence type="ECO:0000313" key="7">
    <source>
        <dbReference type="EMBL" id="SNC74351.1"/>
    </source>
</evidence>
<dbReference type="GO" id="GO:0052856">
    <property type="term" value="F:NAD(P)HX epimerase activity"/>
    <property type="evidence" value="ECO:0007669"/>
    <property type="project" value="TreeGrafter"/>
</dbReference>
<keyword evidence="5" id="KW-0456">Lyase</keyword>
<evidence type="ECO:0000256" key="2">
    <source>
        <dbReference type="ARBA" id="ARBA00022840"/>
    </source>
</evidence>
<feature type="domain" description="YjeF C-terminal" evidence="6">
    <location>
        <begin position="1"/>
        <end position="142"/>
    </location>
</feature>
<reference evidence="7 8" key="1">
    <citation type="submission" date="2017-06" db="EMBL/GenBank/DDBJ databases">
        <authorList>
            <person name="Kim H.J."/>
            <person name="Triplett B.A."/>
        </authorList>
    </citation>
    <scope>NUCLEOTIDE SEQUENCE [LARGE SCALE GENOMIC DNA]</scope>
    <source>
        <strain evidence="7 8">DSM 22179</strain>
    </source>
</reference>
<keyword evidence="7" id="KW-0418">Kinase</keyword>
<gene>
    <name evidence="7" type="ORF">SAMN05445756_2274</name>
</gene>
<evidence type="ECO:0000256" key="5">
    <source>
        <dbReference type="ARBA" id="ARBA00023239"/>
    </source>
</evidence>
<evidence type="ECO:0000256" key="4">
    <source>
        <dbReference type="ARBA" id="ARBA00023027"/>
    </source>
</evidence>
<proteinExistence type="predicted"/>
<dbReference type="InterPro" id="IPR000631">
    <property type="entry name" value="CARKD"/>
</dbReference>
<accession>A0A212U8D7</accession>
<dbReference type="PANTHER" id="PTHR12592">
    <property type="entry name" value="ATP-DEPENDENT (S)-NAD(P)H-HYDRATE DEHYDRATASE FAMILY MEMBER"/>
    <property type="match status" value="1"/>
</dbReference>